<evidence type="ECO:0000313" key="4">
    <source>
        <dbReference type="Proteomes" id="UP000234641"/>
    </source>
</evidence>
<name>A0A2H1K810_BRELN</name>
<dbReference type="SUPFAM" id="SSF50475">
    <property type="entry name" value="FMN-binding split barrel"/>
    <property type="match status" value="1"/>
</dbReference>
<evidence type="ECO:0000313" key="3">
    <source>
        <dbReference type="EMBL" id="SMX95863.1"/>
    </source>
</evidence>
<dbReference type="Pfam" id="PF16242">
    <property type="entry name" value="Pyrid_ox_like"/>
    <property type="match status" value="1"/>
</dbReference>
<dbReference type="PANTHER" id="PTHR34818:SF1">
    <property type="entry name" value="PROTEIN BLI-3"/>
    <property type="match status" value="1"/>
</dbReference>
<sequence length="388" mass="39820">MIVQSLMRLSTTARSTGHGPSEGTGARVSDCSARNRLRREMVMNNRDKSDESPAEKKARDVAAKLDETAEPMAGTSDMESHAAVGYTEQNVEARAQNAAEEEGVTLHRNPDGSHTAIDESKAAEATPSPGSDSPGTENSGTERSGSSGASVAPGMGAAVGTTSEPDDIDSVPGMGNAVGSTAEGGAASTAAAATSAGSTTAGNASATATDDTEAGQVSDAGDGQKPAGEAATDELDQADVVKILRGGDSVMLSTTLADGKILAHPMAPQEVTDDADVWFFLALDGDQAKALRANPEVNINLAEAGNWLSVAGRVEFVDDEAKVDDLWSDSAKAWFDDRRDPNLGLVKVITHSAQHWGLPGGKASGLFRMVKSKIAGDRPAGGTKTTEL</sequence>
<gene>
    <name evidence="3" type="ORF">BLIN9172_02907</name>
</gene>
<proteinExistence type="predicted"/>
<feature type="region of interest" description="Disordered" evidence="1">
    <location>
        <begin position="1"/>
        <end position="234"/>
    </location>
</feature>
<evidence type="ECO:0000256" key="1">
    <source>
        <dbReference type="SAM" id="MobiDB-lite"/>
    </source>
</evidence>
<dbReference type="InterPro" id="IPR052917">
    <property type="entry name" value="Stress-Dev_Protein"/>
</dbReference>
<dbReference type="InterPro" id="IPR038725">
    <property type="entry name" value="YdaG_split_barrel_FMN-bd"/>
</dbReference>
<feature type="compositionally biased region" description="Basic and acidic residues" evidence="1">
    <location>
        <begin position="104"/>
        <end position="122"/>
    </location>
</feature>
<dbReference type="Gene3D" id="2.30.110.10">
    <property type="entry name" value="Electron Transport, Fmn-binding Protein, Chain A"/>
    <property type="match status" value="1"/>
</dbReference>
<organism evidence="3 4">
    <name type="scientific">Brevibacterium linens ATCC 9172</name>
    <dbReference type="NCBI Taxonomy" id="1255617"/>
    <lineage>
        <taxon>Bacteria</taxon>
        <taxon>Bacillati</taxon>
        <taxon>Actinomycetota</taxon>
        <taxon>Actinomycetes</taxon>
        <taxon>Micrococcales</taxon>
        <taxon>Brevibacteriaceae</taxon>
        <taxon>Brevibacterium</taxon>
    </lineage>
</organism>
<dbReference type="EMBL" id="FXYY01000023">
    <property type="protein sequence ID" value="SMX95863.1"/>
    <property type="molecule type" value="Genomic_DNA"/>
</dbReference>
<feature type="domain" description="General stress protein FMN-binding split barrel" evidence="2">
    <location>
        <begin position="239"/>
        <end position="379"/>
    </location>
</feature>
<feature type="compositionally biased region" description="Low complexity" evidence="1">
    <location>
        <begin position="177"/>
        <end position="209"/>
    </location>
</feature>
<evidence type="ECO:0000259" key="2">
    <source>
        <dbReference type="Pfam" id="PF16242"/>
    </source>
</evidence>
<protein>
    <submittedName>
        <fullName evidence="3">General stress protein 26</fullName>
    </submittedName>
</protein>
<dbReference type="AlphaFoldDB" id="A0A2H1K810"/>
<dbReference type="Proteomes" id="UP000234641">
    <property type="component" value="Unassembled WGS sequence"/>
</dbReference>
<feature type="compositionally biased region" description="Basic and acidic residues" evidence="1">
    <location>
        <begin position="38"/>
        <end position="67"/>
    </location>
</feature>
<dbReference type="PANTHER" id="PTHR34818">
    <property type="entry name" value="PROTEIN BLI-3"/>
    <property type="match status" value="1"/>
</dbReference>
<accession>A0A2H1K810</accession>
<dbReference type="InterPro" id="IPR012349">
    <property type="entry name" value="Split_barrel_FMN-bd"/>
</dbReference>
<reference evidence="3 4" key="1">
    <citation type="submission" date="2017-03" db="EMBL/GenBank/DDBJ databases">
        <authorList>
            <person name="Afonso C.L."/>
            <person name="Miller P.J."/>
            <person name="Scott M.A."/>
            <person name="Spackman E."/>
            <person name="Goraichik I."/>
            <person name="Dimitrov K.M."/>
            <person name="Suarez D.L."/>
            <person name="Swayne D.E."/>
        </authorList>
    </citation>
    <scope>NUCLEOTIDE SEQUENCE [LARGE SCALE GENOMIC DNA]</scope>
    <source>
        <strain evidence="3 4">ATCC 9172</strain>
    </source>
</reference>
<feature type="compositionally biased region" description="Polar residues" evidence="1">
    <location>
        <begin position="128"/>
        <end position="149"/>
    </location>
</feature>